<keyword evidence="3" id="KW-1185">Reference proteome</keyword>
<dbReference type="KEGG" id="bana:BARAN1_0840"/>
<dbReference type="Pfam" id="PF02464">
    <property type="entry name" value="CinA"/>
    <property type="match status" value="1"/>
</dbReference>
<dbReference type="RefSeq" id="WP_420196448.1">
    <property type="nucleotide sequence ID" value="NZ_LS483254.1"/>
</dbReference>
<dbReference type="EMBL" id="LS483254">
    <property type="protein sequence ID" value="SQD92864.1"/>
    <property type="molecule type" value="Genomic_DNA"/>
</dbReference>
<dbReference type="InterPro" id="IPR008136">
    <property type="entry name" value="CinA_C"/>
</dbReference>
<reference evidence="3" key="1">
    <citation type="submission" date="2018-05" db="EMBL/GenBank/DDBJ databases">
        <authorList>
            <person name="Hao L."/>
        </authorList>
    </citation>
    <scope>NUCLEOTIDE SEQUENCE [LARGE SCALE GENOMIC DNA]</scope>
</reference>
<accession>A0A2X3MLQ2</accession>
<dbReference type="InterPro" id="IPR036653">
    <property type="entry name" value="CinA-like_C"/>
</dbReference>
<gene>
    <name evidence="2" type="ORF">BARAN1_0840</name>
</gene>
<dbReference type="NCBIfam" id="TIGR00199">
    <property type="entry name" value="PncC_domain"/>
    <property type="match status" value="1"/>
</dbReference>
<feature type="domain" description="CinA C-terminal" evidence="1">
    <location>
        <begin position="3"/>
        <end position="151"/>
    </location>
</feature>
<dbReference type="Proteomes" id="UP000249818">
    <property type="component" value="Chromosome BARAN1"/>
</dbReference>
<organism evidence="2 3">
    <name type="scientific">Candidatus Bipolaricaulis anaerobius</name>
    <dbReference type="NCBI Taxonomy" id="2026885"/>
    <lineage>
        <taxon>Bacteria</taxon>
        <taxon>Candidatus Bipolaricaulota</taxon>
        <taxon>Candidatus Bipolaricaulia</taxon>
        <taxon>Candidatus Bipolaricaulales</taxon>
        <taxon>Candidatus Bipolaricaulaceae</taxon>
        <taxon>Candidatus Bipolaricaulis</taxon>
    </lineage>
</organism>
<evidence type="ECO:0000313" key="3">
    <source>
        <dbReference type="Proteomes" id="UP000249818"/>
    </source>
</evidence>
<evidence type="ECO:0000313" key="2">
    <source>
        <dbReference type="EMBL" id="SQD92864.1"/>
    </source>
</evidence>
<dbReference type="SUPFAM" id="SSF142433">
    <property type="entry name" value="CinA-like"/>
    <property type="match status" value="1"/>
</dbReference>
<sequence length="156" mass="16346">MLEIEVGHVLRAQGRTLAVAESCTGGLLGQRITAVPGASVYFRGGIIAYHNEAKTRLLGVPREIIADHGGVSAECTQAMARGARERLSADYALAISGIAGPGGGTPDKPVGLVYVALAAPTGIWVEEHRFRGSRDGNRWSACEAALELLLRQARGA</sequence>
<proteinExistence type="predicted"/>
<protein>
    <submittedName>
        <fullName evidence="2">Putative competence-damage inducible protein</fullName>
    </submittedName>
</protein>
<name>A0A2X3MLQ2_9BACT</name>
<dbReference type="Gene3D" id="3.90.950.20">
    <property type="entry name" value="CinA-like"/>
    <property type="match status" value="1"/>
</dbReference>
<dbReference type="AlphaFoldDB" id="A0A2X3MLQ2"/>
<evidence type="ECO:0000259" key="1">
    <source>
        <dbReference type="Pfam" id="PF02464"/>
    </source>
</evidence>